<feature type="chain" id="PRO_5047213077" evidence="1">
    <location>
        <begin position="27"/>
        <end position="339"/>
    </location>
</feature>
<dbReference type="InterPro" id="IPR026444">
    <property type="entry name" value="Secre_tail"/>
</dbReference>
<feature type="signal peptide" evidence="1">
    <location>
        <begin position="1"/>
        <end position="26"/>
    </location>
</feature>
<protein>
    <submittedName>
        <fullName evidence="3">T9SS type A sorting domain-containing protein</fullName>
    </submittedName>
</protein>
<dbReference type="Pfam" id="PF18962">
    <property type="entry name" value="Por_Secre_tail"/>
    <property type="match status" value="1"/>
</dbReference>
<proteinExistence type="predicted"/>
<gene>
    <name evidence="3" type="ORF">K0O23_04870</name>
</gene>
<evidence type="ECO:0000313" key="3">
    <source>
        <dbReference type="EMBL" id="MBW7466391.1"/>
    </source>
</evidence>
<name>A0ABS7CRB5_9BACT</name>
<reference evidence="3 4" key="1">
    <citation type="journal article" date="2016" name="Int. J. Syst. Evol. Microbiol.">
        <title>Pontibacter aydingkolensis sp. nov., isolated from soil of a salt lake.</title>
        <authorList>
            <person name="Osman G."/>
            <person name="Zhang T."/>
            <person name="Lou K."/>
            <person name="Gao Y."/>
            <person name="Chang W."/>
            <person name="Lin Q."/>
            <person name="Yang H.M."/>
            <person name="Huo X.D."/>
            <person name="Wang N."/>
        </authorList>
    </citation>
    <scope>NUCLEOTIDE SEQUENCE [LARGE SCALE GENOMIC DNA]</scope>
    <source>
        <strain evidence="3 4">KACC 19255</strain>
    </source>
</reference>
<keyword evidence="4" id="KW-1185">Reference proteome</keyword>
<dbReference type="Proteomes" id="UP000813018">
    <property type="component" value="Unassembled WGS sequence"/>
</dbReference>
<keyword evidence="1" id="KW-0732">Signal</keyword>
<evidence type="ECO:0000256" key="1">
    <source>
        <dbReference type="SAM" id="SignalP"/>
    </source>
</evidence>
<comment type="caution">
    <text evidence="3">The sequence shown here is derived from an EMBL/GenBank/DDBJ whole genome shotgun (WGS) entry which is preliminary data.</text>
</comment>
<sequence>MIKHLQKVSALALLGFAFLANTEANAQVNLTTLTYTQNFDGMGATGTTFPDGWSAVRYHTTSTSSTPPAIGPIDLVVTNGSASSGAIYNVGTTDATDRAFGSLSSGSTYVRFGAGFTNGTTATVGTINFAAVMEQWKTGSNNTPEGNEVTAFEYSLNATGINDANATWVPMTSMDLVELEVNRTTTTAAAIDGNTTANKQNISGQITGITLAPEATLWIRWSDPDNFGSDGLYAIDDFSLTMVAATTTGIADATKGMFSIYPNPMQNQQVRFSLPGHIGSQKVSLTVWSVEGKELFKTTGSQAQVQESLNSKMSSLSKGMFFVNVTAGKEVYQTKLLKN</sequence>
<accession>A0ABS7CRB5</accession>
<evidence type="ECO:0000259" key="2">
    <source>
        <dbReference type="Pfam" id="PF18962"/>
    </source>
</evidence>
<dbReference type="NCBIfam" id="TIGR04183">
    <property type="entry name" value="Por_Secre_tail"/>
    <property type="match status" value="1"/>
</dbReference>
<dbReference type="RefSeq" id="WP_219876275.1">
    <property type="nucleotide sequence ID" value="NZ_JAHYXK010000003.1"/>
</dbReference>
<dbReference type="EMBL" id="JAHYXK010000003">
    <property type="protein sequence ID" value="MBW7466391.1"/>
    <property type="molecule type" value="Genomic_DNA"/>
</dbReference>
<organism evidence="3 4">
    <name type="scientific">Pontibacter aydingkolensis</name>
    <dbReference type="NCBI Taxonomy" id="1911536"/>
    <lineage>
        <taxon>Bacteria</taxon>
        <taxon>Pseudomonadati</taxon>
        <taxon>Bacteroidota</taxon>
        <taxon>Cytophagia</taxon>
        <taxon>Cytophagales</taxon>
        <taxon>Hymenobacteraceae</taxon>
        <taxon>Pontibacter</taxon>
    </lineage>
</organism>
<evidence type="ECO:0000313" key="4">
    <source>
        <dbReference type="Proteomes" id="UP000813018"/>
    </source>
</evidence>
<feature type="domain" description="Secretion system C-terminal sorting" evidence="2">
    <location>
        <begin position="260"/>
        <end position="336"/>
    </location>
</feature>